<dbReference type="PANTHER" id="PTHR12526">
    <property type="entry name" value="GLYCOSYLTRANSFERASE"/>
    <property type="match status" value="1"/>
</dbReference>
<dbReference type="RefSeq" id="WP_073070119.1">
    <property type="nucleotide sequence ID" value="NZ_MPPI01000005.1"/>
</dbReference>
<name>A0A2T1DJJ8_9CYAN</name>
<evidence type="ECO:0000259" key="2">
    <source>
        <dbReference type="Pfam" id="PF13439"/>
    </source>
</evidence>
<sequence length="388" mass="43513">MHLIALEQEPTSLRGGQEKNLIEICRDLAARGHKVTLLYEQEGNLLDQYREFCESTLHIDAYGFDRRRPKTILQFVRNVVGIGKIPVYANSVVFSNVCHTATFGYALSRLRGLPFVCYFQIPSCEVNRQIRFALDRVDHCITVSHQTKQSWVDYGLPDSKIEVVHNGTDTHKFRPAQDFLATRKQWEISERAKVVSYVGRIDEDKGLEYLIKAIALLAIQEPNIKLIIAGRPVVHFNVLKGEECEEEGMGYQRSLEQLAKDLGIADRVQFVGYLSNPAALYQTSDISVLPSVWSEPFGRSIIESLACGTPVVASHIGGIPEILTGEFAANLVTAGDEKALAKRISEVIYWRETDPEFGQRCSDHVAKKFSLESMISGVERALLNVAQT</sequence>
<proteinExistence type="predicted"/>
<dbReference type="InterPro" id="IPR028098">
    <property type="entry name" value="Glyco_trans_4-like_N"/>
</dbReference>
<dbReference type="CDD" id="cd03801">
    <property type="entry name" value="GT4_PimA-like"/>
    <property type="match status" value="1"/>
</dbReference>
<comment type="caution">
    <text evidence="3">The sequence shown here is derived from an EMBL/GenBank/DDBJ whole genome shotgun (WGS) entry which is preliminary data.</text>
</comment>
<evidence type="ECO:0000259" key="1">
    <source>
        <dbReference type="Pfam" id="PF00534"/>
    </source>
</evidence>
<dbReference type="Proteomes" id="UP000238634">
    <property type="component" value="Unassembled WGS sequence"/>
</dbReference>
<accession>A0A2T1DJJ8</accession>
<dbReference type="STRING" id="1920490.GCA_001895925_02688"/>
<evidence type="ECO:0000313" key="4">
    <source>
        <dbReference type="Proteomes" id="UP000238634"/>
    </source>
</evidence>
<feature type="domain" description="Glycosyltransferase subfamily 4-like N-terminal" evidence="2">
    <location>
        <begin position="15"/>
        <end position="171"/>
    </location>
</feature>
<gene>
    <name evidence="3" type="ORF">C7B65_07030</name>
</gene>
<organism evidence="3 4">
    <name type="scientific">Phormidesmis priestleyi ULC007</name>
    <dbReference type="NCBI Taxonomy" id="1920490"/>
    <lineage>
        <taxon>Bacteria</taxon>
        <taxon>Bacillati</taxon>
        <taxon>Cyanobacteriota</taxon>
        <taxon>Cyanophyceae</taxon>
        <taxon>Leptolyngbyales</taxon>
        <taxon>Leptolyngbyaceae</taxon>
        <taxon>Phormidesmis</taxon>
    </lineage>
</organism>
<keyword evidence="4" id="KW-1185">Reference proteome</keyword>
<dbReference type="Gene3D" id="3.40.50.2000">
    <property type="entry name" value="Glycogen Phosphorylase B"/>
    <property type="match status" value="2"/>
</dbReference>
<keyword evidence="3" id="KW-0808">Transferase</keyword>
<feature type="domain" description="Glycosyl transferase family 1" evidence="1">
    <location>
        <begin position="181"/>
        <end position="354"/>
    </location>
</feature>
<dbReference type="Pfam" id="PF13439">
    <property type="entry name" value="Glyco_transf_4"/>
    <property type="match status" value="1"/>
</dbReference>
<reference evidence="3 4" key="2">
    <citation type="submission" date="2018-03" db="EMBL/GenBank/DDBJ databases">
        <title>The ancient ancestry and fast evolution of plastids.</title>
        <authorList>
            <person name="Moore K.R."/>
            <person name="Magnabosco C."/>
            <person name="Momper L."/>
            <person name="Gold D.A."/>
            <person name="Bosak T."/>
            <person name="Fournier G.P."/>
        </authorList>
    </citation>
    <scope>NUCLEOTIDE SEQUENCE [LARGE SCALE GENOMIC DNA]</scope>
    <source>
        <strain evidence="3 4">ULC007</strain>
    </source>
</reference>
<dbReference type="EMBL" id="PVWG01000005">
    <property type="protein sequence ID" value="PSB20652.1"/>
    <property type="molecule type" value="Genomic_DNA"/>
</dbReference>
<dbReference type="GO" id="GO:0016757">
    <property type="term" value="F:glycosyltransferase activity"/>
    <property type="evidence" value="ECO:0007669"/>
    <property type="project" value="InterPro"/>
</dbReference>
<dbReference type="PANTHER" id="PTHR12526:SF630">
    <property type="entry name" value="GLYCOSYLTRANSFERASE"/>
    <property type="match status" value="1"/>
</dbReference>
<reference evidence="3 4" key="1">
    <citation type="submission" date="2018-02" db="EMBL/GenBank/DDBJ databases">
        <authorList>
            <person name="Cohen D.B."/>
            <person name="Kent A.D."/>
        </authorList>
    </citation>
    <scope>NUCLEOTIDE SEQUENCE [LARGE SCALE GENOMIC DNA]</scope>
    <source>
        <strain evidence="3 4">ULC007</strain>
    </source>
</reference>
<dbReference type="InterPro" id="IPR001296">
    <property type="entry name" value="Glyco_trans_1"/>
</dbReference>
<dbReference type="Pfam" id="PF00534">
    <property type="entry name" value="Glycos_transf_1"/>
    <property type="match status" value="1"/>
</dbReference>
<protein>
    <submittedName>
        <fullName evidence="3">Glycosyltransferase family 1 protein</fullName>
    </submittedName>
</protein>
<dbReference type="SUPFAM" id="SSF53756">
    <property type="entry name" value="UDP-Glycosyltransferase/glycogen phosphorylase"/>
    <property type="match status" value="1"/>
</dbReference>
<evidence type="ECO:0000313" key="3">
    <source>
        <dbReference type="EMBL" id="PSB20652.1"/>
    </source>
</evidence>
<dbReference type="AlphaFoldDB" id="A0A2T1DJJ8"/>
<dbReference type="OrthoDB" id="9787617at2"/>